<gene>
    <name evidence="1" type="ORF">RCL2_002704700</name>
</gene>
<evidence type="ECO:0000313" key="1">
    <source>
        <dbReference type="EMBL" id="GET00591.1"/>
    </source>
</evidence>
<evidence type="ECO:0000313" key="2">
    <source>
        <dbReference type="Proteomes" id="UP000615446"/>
    </source>
</evidence>
<reference evidence="1" key="1">
    <citation type="submission" date="2019-10" db="EMBL/GenBank/DDBJ databases">
        <title>Conservation and host-specific expression of non-tandemly repeated heterogenous ribosome RNA gene in arbuscular mycorrhizal fungi.</title>
        <authorList>
            <person name="Maeda T."/>
            <person name="Kobayashi Y."/>
            <person name="Nakagawa T."/>
            <person name="Ezawa T."/>
            <person name="Yamaguchi K."/>
            <person name="Bino T."/>
            <person name="Nishimoto Y."/>
            <person name="Shigenobu S."/>
            <person name="Kawaguchi M."/>
        </authorList>
    </citation>
    <scope>NUCLEOTIDE SEQUENCE</scope>
    <source>
        <strain evidence="1">HR1</strain>
    </source>
</reference>
<dbReference type="EMBL" id="BLAL01000286">
    <property type="protein sequence ID" value="GET00591.1"/>
    <property type="molecule type" value="Genomic_DNA"/>
</dbReference>
<organism evidence="1 2">
    <name type="scientific">Rhizophagus clarus</name>
    <dbReference type="NCBI Taxonomy" id="94130"/>
    <lineage>
        <taxon>Eukaryota</taxon>
        <taxon>Fungi</taxon>
        <taxon>Fungi incertae sedis</taxon>
        <taxon>Mucoromycota</taxon>
        <taxon>Glomeromycotina</taxon>
        <taxon>Glomeromycetes</taxon>
        <taxon>Glomerales</taxon>
        <taxon>Glomeraceae</taxon>
        <taxon>Rhizophagus</taxon>
    </lineage>
</organism>
<dbReference type="AlphaFoldDB" id="A0A8H3M9Y8"/>
<dbReference type="OrthoDB" id="10599130at2759"/>
<name>A0A8H3M9Y8_9GLOM</name>
<dbReference type="Proteomes" id="UP000615446">
    <property type="component" value="Unassembled WGS sequence"/>
</dbReference>
<comment type="caution">
    <text evidence="1">The sequence shown here is derived from an EMBL/GenBank/DDBJ whole genome shotgun (WGS) entry which is preliminary data.</text>
</comment>
<accession>A0A8H3M9Y8</accession>
<protein>
    <submittedName>
        <fullName evidence="1">Uncharacterized protein</fullName>
    </submittedName>
</protein>
<sequence length="127" mass="14631">MIKHVRNTNVSFFLFSDNFKSLETNRFKEFLLEIPQETIVLIPKIITRIAAHLAATKSRFRKTLIIQDEEFIPNYSIVPNTSAFYLQIVNGLKKYLGQNKLDNSYINSGDDDTGSKSDVYNVIVIRI</sequence>
<proteinExistence type="predicted"/>